<evidence type="ECO:0000256" key="5">
    <source>
        <dbReference type="ARBA" id="ARBA00022844"/>
    </source>
</evidence>
<keyword evidence="5" id="KW-0946">Virion</keyword>
<evidence type="ECO:0000256" key="7">
    <source>
        <dbReference type="ARBA" id="ARBA00023093"/>
    </source>
</evidence>
<keyword evidence="6" id="KW-0175">Coiled coil</keyword>
<dbReference type="OrthoDB" id="14287at10239"/>
<sequence>MSRFSTGAVNTAFLTTRLPAWAGTPQNVSGSDLDGHSIPASNALPNAETSSFSDIYKLIDNMDKEINALKQTLDHLINTAAA</sequence>
<dbReference type="Pfam" id="PF03955">
    <property type="entry name" value="Adeno_PIX"/>
    <property type="match status" value="1"/>
</dbReference>
<reference evidence="9" key="1">
    <citation type="journal article" date="2017" name="J. Gen. Virol.">
        <title>Novel bat adenoviruses with low G+C content shed new light on the evolution of adenoviruses.</title>
        <authorList>
            <person name="Tan B."/>
            <person name="Yang X.L."/>
            <person name="Ge X.Y."/>
            <person name="Peng C."/>
            <person name="Liu H.Z."/>
            <person name="Zhang Y.Z."/>
            <person name="Zhang L.B."/>
            <person name="Shi Z.L."/>
        </authorList>
    </citation>
    <scope>NUCLEOTIDE SEQUENCE [LARGE SCALE GENOMIC DNA]</scope>
    <source>
        <strain evidence="9">WIV18</strain>
    </source>
</reference>
<evidence type="ECO:0000256" key="4">
    <source>
        <dbReference type="ARBA" id="ARBA00022581"/>
    </source>
</evidence>
<evidence type="ECO:0000256" key="2">
    <source>
        <dbReference type="ARBA" id="ARBA00022561"/>
    </source>
</evidence>
<dbReference type="EMBL" id="KX961096">
    <property type="protein sequence ID" value="ARQ79774.1"/>
    <property type="molecule type" value="Genomic_DNA"/>
</dbReference>
<keyword evidence="8" id="KW-1160">Virus entry into host cell</keyword>
<dbReference type="GO" id="GO:0046718">
    <property type="term" value="P:symbiont entry into host cell"/>
    <property type="evidence" value="ECO:0007669"/>
    <property type="project" value="UniProtKB-KW"/>
</dbReference>
<keyword evidence="2" id="KW-0167">Capsid protein</keyword>
<keyword evidence="3" id="KW-1048">Host nucleus</keyword>
<evidence type="ECO:0000256" key="8">
    <source>
        <dbReference type="ARBA" id="ARBA00023296"/>
    </source>
</evidence>
<evidence type="ECO:0000256" key="6">
    <source>
        <dbReference type="ARBA" id="ARBA00023054"/>
    </source>
</evidence>
<proteinExistence type="inferred from homology"/>
<protein>
    <submittedName>
        <fullName evidence="9">IX</fullName>
    </submittedName>
</protein>
<evidence type="ECO:0000256" key="3">
    <source>
        <dbReference type="ARBA" id="ARBA00022562"/>
    </source>
</evidence>
<comment type="similarity">
    <text evidence="1">Belongs to the adenoviridae hexon-interlacing protein family.</text>
</comment>
<dbReference type="InterPro" id="IPR005641">
    <property type="entry name" value="Hexon_assoc_IX"/>
</dbReference>
<keyword evidence="7" id="KW-1232">Capsid decoration protein</keyword>
<dbReference type="GO" id="GO:0098021">
    <property type="term" value="C:viral capsid, decoration"/>
    <property type="evidence" value="ECO:0007669"/>
    <property type="project" value="UniProtKB-KW"/>
</dbReference>
<accession>A0A1X9RIT3</accession>
<organism evidence="9">
    <name type="scientific">bat adenovirus 10</name>
    <dbReference type="NCBI Taxonomy" id="3070193"/>
    <lineage>
        <taxon>Viruses</taxon>
        <taxon>Varidnaviria</taxon>
        <taxon>Bamfordvirae</taxon>
        <taxon>Preplasmiviricota</taxon>
        <taxon>Polisuviricotina</taxon>
        <taxon>Pharingeaviricetes</taxon>
        <taxon>Rowavirales</taxon>
        <taxon>Adenoviridae</taxon>
        <taxon>Mastadenovirus</taxon>
        <taxon>Mastadenovirus pteropodidae</taxon>
    </lineage>
</organism>
<dbReference type="Proteomes" id="UP000218877">
    <property type="component" value="Segment"/>
</dbReference>
<dbReference type="GO" id="GO:0031423">
    <property type="term" value="F:hexon binding"/>
    <property type="evidence" value="ECO:0007669"/>
    <property type="project" value="InterPro"/>
</dbReference>
<name>A0A1X9RIT3_9ADEN</name>
<keyword evidence="4" id="KW-0945">Host-virus interaction</keyword>
<evidence type="ECO:0000313" key="9">
    <source>
        <dbReference type="EMBL" id="ARQ79774.1"/>
    </source>
</evidence>
<evidence type="ECO:0000256" key="1">
    <source>
        <dbReference type="ARBA" id="ARBA00010950"/>
    </source>
</evidence>